<dbReference type="GO" id="GO:0008234">
    <property type="term" value="F:cysteine-type peptidase activity"/>
    <property type="evidence" value="ECO:0007669"/>
    <property type="project" value="InterPro"/>
</dbReference>
<dbReference type="InterPro" id="IPR038765">
    <property type="entry name" value="Papain-like_cys_pep_sf"/>
</dbReference>
<accession>A0AAD8RWI8</accession>
<dbReference type="SMART" id="SM00848">
    <property type="entry name" value="Inhibitor_I29"/>
    <property type="match status" value="1"/>
</dbReference>
<evidence type="ECO:0000256" key="1">
    <source>
        <dbReference type="ARBA" id="ARBA00008455"/>
    </source>
</evidence>
<feature type="signal peptide" evidence="3">
    <location>
        <begin position="1"/>
        <end position="22"/>
    </location>
</feature>
<evidence type="ECO:0000313" key="7">
    <source>
        <dbReference type="Proteomes" id="UP001231189"/>
    </source>
</evidence>
<dbReference type="EMBL" id="JAUUTY010000005">
    <property type="protein sequence ID" value="KAK1632037.1"/>
    <property type="molecule type" value="Genomic_DNA"/>
</dbReference>
<dbReference type="InterPro" id="IPR039417">
    <property type="entry name" value="Peptidase_C1A_papain-like"/>
</dbReference>
<dbReference type="Gene3D" id="3.90.70.10">
    <property type="entry name" value="Cysteine proteinases"/>
    <property type="match status" value="1"/>
</dbReference>
<dbReference type="InterPro" id="IPR013128">
    <property type="entry name" value="Peptidase_C1A"/>
</dbReference>
<name>A0AAD8RWI8_LOLMU</name>
<evidence type="ECO:0000259" key="4">
    <source>
        <dbReference type="SMART" id="SM00645"/>
    </source>
</evidence>
<organism evidence="6 7">
    <name type="scientific">Lolium multiflorum</name>
    <name type="common">Italian ryegrass</name>
    <name type="synonym">Lolium perenne subsp. multiflorum</name>
    <dbReference type="NCBI Taxonomy" id="4521"/>
    <lineage>
        <taxon>Eukaryota</taxon>
        <taxon>Viridiplantae</taxon>
        <taxon>Streptophyta</taxon>
        <taxon>Embryophyta</taxon>
        <taxon>Tracheophyta</taxon>
        <taxon>Spermatophyta</taxon>
        <taxon>Magnoliopsida</taxon>
        <taxon>Liliopsida</taxon>
        <taxon>Poales</taxon>
        <taxon>Poaceae</taxon>
        <taxon>BOP clade</taxon>
        <taxon>Pooideae</taxon>
        <taxon>Poodae</taxon>
        <taxon>Poeae</taxon>
        <taxon>Poeae Chloroplast Group 2 (Poeae type)</taxon>
        <taxon>Loliodinae</taxon>
        <taxon>Loliinae</taxon>
        <taxon>Lolium</taxon>
    </lineage>
</organism>
<gene>
    <name evidence="6" type="ORF">QYE76_006352</name>
</gene>
<feature type="domain" description="Peptidase C1A papain C-terminal" evidence="4">
    <location>
        <begin position="131"/>
        <end position="350"/>
    </location>
</feature>
<evidence type="ECO:0000313" key="6">
    <source>
        <dbReference type="EMBL" id="KAK1632037.1"/>
    </source>
</evidence>
<evidence type="ECO:0000259" key="5">
    <source>
        <dbReference type="SMART" id="SM00848"/>
    </source>
</evidence>
<dbReference type="CDD" id="cd02248">
    <property type="entry name" value="Peptidase_C1A"/>
    <property type="match status" value="1"/>
</dbReference>
<protein>
    <submittedName>
        <fullName evidence="6">Uncharacterized protein</fullName>
    </submittedName>
</protein>
<dbReference type="PANTHER" id="PTHR12411">
    <property type="entry name" value="CYSTEINE PROTEASE FAMILY C1-RELATED"/>
    <property type="match status" value="1"/>
</dbReference>
<dbReference type="Pfam" id="PF00112">
    <property type="entry name" value="Peptidase_C1"/>
    <property type="match status" value="1"/>
</dbReference>
<dbReference type="SUPFAM" id="SSF54001">
    <property type="entry name" value="Cysteine proteinases"/>
    <property type="match status" value="1"/>
</dbReference>
<dbReference type="InterPro" id="IPR000668">
    <property type="entry name" value="Peptidase_C1A_C"/>
</dbReference>
<dbReference type="Proteomes" id="UP001231189">
    <property type="component" value="Unassembled WGS sequence"/>
</dbReference>
<dbReference type="Pfam" id="PF08246">
    <property type="entry name" value="Inhibitor_I29"/>
    <property type="match status" value="1"/>
</dbReference>
<feature type="chain" id="PRO_5042160617" evidence="3">
    <location>
        <begin position="23"/>
        <end position="352"/>
    </location>
</feature>
<sequence>MVKLAALVVAVALLALLDPAATVVEFAKEDLESDDSLWKLYELWGARHKVARHPGEKLRRFAIFKEQARRVYDLHIEFAGDTPLGLNSFADLSDDEVRRDYRCAKGGAGNGRKKRSFINVKRRTGDGTLPLPVAFDWRSKTCYGHPCLTPVKDQAYNCGACWAFAATAAMESHHAILKNGSLLRLSEQELVDCDTNNGACAGGLAANAFQYVVKWGLTSSAAYPYTARNGTCKSSATFPVLGMTGFARVPAYDEFELLQAVTYGPVVVSIDANNTEFDRYAGGLYPSVKCGRTPDHEMLLVGYGSNHYILRNSYGENWGDKGYMLLPRNFDLHDVFGPCGILLDGATYPEMA</sequence>
<feature type="domain" description="Cathepsin propeptide inhibitor" evidence="5">
    <location>
        <begin position="41"/>
        <end position="97"/>
    </location>
</feature>
<proteinExistence type="inferred from homology"/>
<dbReference type="InterPro" id="IPR013201">
    <property type="entry name" value="Prot_inhib_I29"/>
</dbReference>
<dbReference type="GO" id="GO:0006508">
    <property type="term" value="P:proteolysis"/>
    <property type="evidence" value="ECO:0007669"/>
    <property type="project" value="InterPro"/>
</dbReference>
<comment type="caution">
    <text evidence="6">The sequence shown here is derived from an EMBL/GenBank/DDBJ whole genome shotgun (WGS) entry which is preliminary data.</text>
</comment>
<reference evidence="6" key="1">
    <citation type="submission" date="2023-07" db="EMBL/GenBank/DDBJ databases">
        <title>A chromosome-level genome assembly of Lolium multiflorum.</title>
        <authorList>
            <person name="Chen Y."/>
            <person name="Copetti D."/>
            <person name="Kolliker R."/>
            <person name="Studer B."/>
        </authorList>
    </citation>
    <scope>NUCLEOTIDE SEQUENCE</scope>
    <source>
        <strain evidence="6">02402/16</strain>
        <tissue evidence="6">Leaf</tissue>
    </source>
</reference>
<evidence type="ECO:0000256" key="2">
    <source>
        <dbReference type="ARBA" id="ARBA00023157"/>
    </source>
</evidence>
<comment type="similarity">
    <text evidence="1">Belongs to the peptidase C1 family.</text>
</comment>
<evidence type="ECO:0000256" key="3">
    <source>
        <dbReference type="SAM" id="SignalP"/>
    </source>
</evidence>
<keyword evidence="7" id="KW-1185">Reference proteome</keyword>
<keyword evidence="3" id="KW-0732">Signal</keyword>
<keyword evidence="2" id="KW-1015">Disulfide bond</keyword>
<dbReference type="AlphaFoldDB" id="A0AAD8RWI8"/>
<dbReference type="SMART" id="SM00645">
    <property type="entry name" value="Pept_C1"/>
    <property type="match status" value="1"/>
</dbReference>